<dbReference type="Proteomes" id="UP001258207">
    <property type="component" value="Chromosome"/>
</dbReference>
<accession>A0AAJ6LXM6</accession>
<proteinExistence type="predicted"/>
<name>A0AAJ6LXM6_9PSED</name>
<dbReference type="Pfam" id="PF03538">
    <property type="entry name" value="VRP1"/>
    <property type="match status" value="1"/>
</dbReference>
<gene>
    <name evidence="2" type="ORF">RI108_16735</name>
</gene>
<dbReference type="AlphaFoldDB" id="A0AAJ6LXM6"/>
<dbReference type="InterPro" id="IPR018003">
    <property type="entry name" value="Insecticidal_toxin/plasmid_vir"/>
</dbReference>
<evidence type="ECO:0000313" key="3">
    <source>
        <dbReference type="Proteomes" id="UP001258207"/>
    </source>
</evidence>
<evidence type="ECO:0000256" key="1">
    <source>
        <dbReference type="ARBA" id="ARBA00023026"/>
    </source>
</evidence>
<dbReference type="EMBL" id="CP134081">
    <property type="protein sequence ID" value="WNC08913.1"/>
    <property type="molecule type" value="Genomic_DNA"/>
</dbReference>
<reference evidence="2" key="1">
    <citation type="submission" date="2023-09" db="EMBL/GenBank/DDBJ databases">
        <title>First report of Pseudomonas coleopterorum DJ13 causing leaf spot on Rhododendron pulchrum Sweet in China.</title>
        <authorList>
            <person name="Zhang Y."/>
        </authorList>
    </citation>
    <scope>NUCLEOTIDE SEQUENCE</scope>
    <source>
        <strain evidence="2">DJ13</strain>
    </source>
</reference>
<dbReference type="RefSeq" id="WP_310791561.1">
    <property type="nucleotide sequence ID" value="NZ_CP134081.1"/>
</dbReference>
<sequence>MSIHDEKLFTAPIEADVEEHVTQPSDDNDVPNPLFENLVPATPQTRALNGKLSFAEAMPKLGYSSVFDIIRQPKQAFARQVRTLSDANGEMAYDNALCYATQIARSYREESVSSGRDLPSIAPQAGVRALVDIGPSYPNLFKENWDQFCKVGAIEAMDGPVAYLRSLRRFAAHEIEGASTSPKRISLAVRRPDLDKLVIDEQSIYQSRPMLDLVNDVLTQGIDRYQTEKGDVRPVQQLLAEKKHPFVFPYHFAHQQVSLALSGEKPRLGEINHTLAMPGSQQPVDQSNALSLMSGLSPAQQRLLVPPSPFAALSLTLGNGTWESPVQSNIYPWGTSDTHFEVPEQAAVSSVSHQTDHTLIAMIVQQDGVAQTVNLRVSSSRVGHWGSWFLPQTHRDNANGVTLRIAYDPTDNDGRPLEGQFHGALLINVMVNTNGWTRIGRRLSLDICTGGIDTHGRTLTAEETLFFREHYGIAQMSFGQSALSQVNTFCQATGVDAEQLQSLIAQKQAFPRLSPNCPIVNPTGADRPERRMPSSMNYGAVYVNGTGGQDAYESGDLTEYYNNGLTFRQQPGTSSSLLGNTCLDRFDRMQRMIRLQRWMDIPFAELDTLIVSAMRAEGNANPGLQTNQNTLRILGAYRYFNRRLGIGAEEFAAFVHDITPFASGDTRPLFDRVFNNPVLFGAPLVLDQTSFTQTTTDMASQKTIGQLCAGLGLLPDDTSFGVVAANTIAHVGPLKRSLPVVSALYRQARIAALFRLSVADLDYVLRLLGGEAFVRKCTAGVLLPRVDGATAEADMLDILMELDQAVRWLAQHKINVTQLRELLTAPTPLVPTDTLLEQLQSITSELRTSLATPERVAALKLPRAASGAAIDWHARMVGKLINDKHEVLAPTLTLEDTAWAQLTDKVADMAGTLGLADEDIAPTVQTLADFLYSLYRHEQQSTESFLQAFTGLLPERALMVERWSGNMPLATRLRMTWLADNSQNDESLEALLRELNAVQLSANACTWIDIGARALRTFVVHPAWLGGEAMRPLTWLNVRLFKAYSTLFNSLGQPEERLLGYLGLANTVVSKRPGKRQLAAQAQTCNVALAALLGWSESEVALLTARLPQHFAKTVAHIDWVRRAQVLAMETGLSAATLLQACALKADSPDTDWQAVGQAAMAAAGTQSA</sequence>
<organism evidence="2 3">
    <name type="scientific">Pseudomonas coleopterorum</name>
    <dbReference type="NCBI Taxonomy" id="1605838"/>
    <lineage>
        <taxon>Bacteria</taxon>
        <taxon>Pseudomonadati</taxon>
        <taxon>Pseudomonadota</taxon>
        <taxon>Gammaproteobacteria</taxon>
        <taxon>Pseudomonadales</taxon>
        <taxon>Pseudomonadaceae</taxon>
        <taxon>Pseudomonas</taxon>
    </lineage>
</organism>
<keyword evidence="1" id="KW-0843">Virulence</keyword>
<evidence type="ECO:0000313" key="2">
    <source>
        <dbReference type="EMBL" id="WNC08913.1"/>
    </source>
</evidence>
<protein>
    <submittedName>
        <fullName evidence="2">Tc toxin subunit A</fullName>
    </submittedName>
</protein>